<evidence type="ECO:0000313" key="11">
    <source>
        <dbReference type="Proteomes" id="UP000571701"/>
    </source>
</evidence>
<keyword evidence="6 7" id="KW-0472">Membrane</keyword>
<dbReference type="SMART" id="SM00382">
    <property type="entry name" value="AAA"/>
    <property type="match status" value="1"/>
</dbReference>
<dbReference type="PROSITE" id="PS50893">
    <property type="entry name" value="ABC_TRANSPORTER_2"/>
    <property type="match status" value="1"/>
</dbReference>
<proteinExistence type="predicted"/>
<evidence type="ECO:0000256" key="7">
    <source>
        <dbReference type="SAM" id="Phobius"/>
    </source>
</evidence>
<feature type="domain" description="ABC transmembrane type-1" evidence="9">
    <location>
        <begin position="22"/>
        <end position="290"/>
    </location>
</feature>
<gene>
    <name evidence="10" type="ORF">H2O73_09380</name>
</gene>
<dbReference type="GO" id="GO:0015421">
    <property type="term" value="F:ABC-type oligopeptide transporter activity"/>
    <property type="evidence" value="ECO:0007669"/>
    <property type="project" value="TreeGrafter"/>
</dbReference>
<accession>A0A7W2FQR8</accession>
<organism evidence="10 11">
    <name type="scientific">Vibrio marinisediminis</name>
    <dbReference type="NCBI Taxonomy" id="2758441"/>
    <lineage>
        <taxon>Bacteria</taxon>
        <taxon>Pseudomonadati</taxon>
        <taxon>Pseudomonadota</taxon>
        <taxon>Gammaproteobacteria</taxon>
        <taxon>Vibrionales</taxon>
        <taxon>Vibrionaceae</taxon>
        <taxon>Vibrio</taxon>
    </lineage>
</organism>
<feature type="transmembrane region" description="Helical" evidence="7">
    <location>
        <begin position="21"/>
        <end position="44"/>
    </location>
</feature>
<keyword evidence="5 7" id="KW-1133">Transmembrane helix</keyword>
<evidence type="ECO:0000256" key="5">
    <source>
        <dbReference type="ARBA" id="ARBA00022989"/>
    </source>
</evidence>
<feature type="transmembrane region" description="Helical" evidence="7">
    <location>
        <begin position="149"/>
        <end position="166"/>
    </location>
</feature>
<dbReference type="InterPro" id="IPR011527">
    <property type="entry name" value="ABC1_TM_dom"/>
</dbReference>
<dbReference type="GO" id="GO:0016887">
    <property type="term" value="F:ATP hydrolysis activity"/>
    <property type="evidence" value="ECO:0007669"/>
    <property type="project" value="InterPro"/>
</dbReference>
<evidence type="ECO:0000256" key="4">
    <source>
        <dbReference type="ARBA" id="ARBA00022840"/>
    </source>
</evidence>
<dbReference type="Pfam" id="PF00664">
    <property type="entry name" value="ABC_membrane"/>
    <property type="match status" value="1"/>
</dbReference>
<evidence type="ECO:0000256" key="2">
    <source>
        <dbReference type="ARBA" id="ARBA00022692"/>
    </source>
</evidence>
<dbReference type="SUPFAM" id="SSF52540">
    <property type="entry name" value="P-loop containing nucleoside triphosphate hydrolases"/>
    <property type="match status" value="1"/>
</dbReference>
<comment type="caution">
    <text evidence="10">The sequence shown here is derived from an EMBL/GenBank/DDBJ whole genome shotgun (WGS) entry which is preliminary data.</text>
</comment>
<keyword evidence="2 7" id="KW-0812">Transmembrane</keyword>
<dbReference type="PANTHER" id="PTHR43394:SF1">
    <property type="entry name" value="ATP-BINDING CASSETTE SUB-FAMILY B MEMBER 10, MITOCHONDRIAL"/>
    <property type="match status" value="1"/>
</dbReference>
<dbReference type="SUPFAM" id="SSF90123">
    <property type="entry name" value="ABC transporter transmembrane region"/>
    <property type="match status" value="1"/>
</dbReference>
<dbReference type="InterPro" id="IPR039421">
    <property type="entry name" value="Type_1_exporter"/>
</dbReference>
<dbReference type="Proteomes" id="UP000571701">
    <property type="component" value="Unassembled WGS sequence"/>
</dbReference>
<keyword evidence="3" id="KW-0547">Nucleotide-binding</keyword>
<evidence type="ECO:0000256" key="3">
    <source>
        <dbReference type="ARBA" id="ARBA00022741"/>
    </source>
</evidence>
<evidence type="ECO:0000259" key="9">
    <source>
        <dbReference type="PROSITE" id="PS50929"/>
    </source>
</evidence>
<dbReference type="InterPro" id="IPR003593">
    <property type="entry name" value="AAA+_ATPase"/>
</dbReference>
<comment type="subcellular location">
    <subcellularLocation>
        <location evidence="1">Cell membrane</location>
        <topology evidence="1">Multi-pass membrane protein</topology>
    </subcellularLocation>
</comment>
<feature type="transmembrane region" description="Helical" evidence="7">
    <location>
        <begin position="249"/>
        <end position="271"/>
    </location>
</feature>
<evidence type="ECO:0000256" key="6">
    <source>
        <dbReference type="ARBA" id="ARBA00023136"/>
    </source>
</evidence>
<feature type="transmembrane region" description="Helical" evidence="7">
    <location>
        <begin position="56"/>
        <end position="76"/>
    </location>
</feature>
<dbReference type="Gene3D" id="3.40.50.300">
    <property type="entry name" value="P-loop containing nucleotide triphosphate hydrolases"/>
    <property type="match status" value="1"/>
</dbReference>
<keyword evidence="4 10" id="KW-0067">ATP-binding</keyword>
<dbReference type="InterPro" id="IPR036640">
    <property type="entry name" value="ABC1_TM_sf"/>
</dbReference>
<reference evidence="10 11" key="1">
    <citation type="submission" date="2020-07" db="EMBL/GenBank/DDBJ databases">
        <title>Vibrio marinisediminis sp. nov., isolated from marine sediment.</title>
        <authorList>
            <person name="Ji X."/>
        </authorList>
    </citation>
    <scope>NUCLEOTIDE SEQUENCE [LARGE SCALE GENOMIC DNA]</scope>
    <source>
        <strain evidence="10 11">404</strain>
    </source>
</reference>
<feature type="transmembrane region" description="Helical" evidence="7">
    <location>
        <begin position="123"/>
        <end position="143"/>
    </location>
</feature>
<dbReference type="PROSITE" id="PS50929">
    <property type="entry name" value="ABC_TM1F"/>
    <property type="match status" value="1"/>
</dbReference>
<evidence type="ECO:0000259" key="8">
    <source>
        <dbReference type="PROSITE" id="PS50893"/>
    </source>
</evidence>
<name>A0A7W2FQR8_9VIBR</name>
<dbReference type="EMBL" id="JACFYF010000004">
    <property type="protein sequence ID" value="MBA5762554.1"/>
    <property type="molecule type" value="Genomic_DNA"/>
</dbReference>
<dbReference type="GO" id="GO:0005524">
    <property type="term" value="F:ATP binding"/>
    <property type="evidence" value="ECO:0007669"/>
    <property type="project" value="UniProtKB-KW"/>
</dbReference>
<dbReference type="Gene3D" id="1.20.1560.10">
    <property type="entry name" value="ABC transporter type 1, transmembrane domain"/>
    <property type="match status" value="1"/>
</dbReference>
<protein>
    <submittedName>
        <fullName evidence="10">ATP-binding cassette domain-containing protein</fullName>
    </submittedName>
</protein>
<keyword evidence="11" id="KW-1185">Reference proteome</keyword>
<dbReference type="AlphaFoldDB" id="A0A7W2FQR8"/>
<evidence type="ECO:0000256" key="1">
    <source>
        <dbReference type="ARBA" id="ARBA00004651"/>
    </source>
</evidence>
<dbReference type="InterPro" id="IPR003439">
    <property type="entry name" value="ABC_transporter-like_ATP-bd"/>
</dbReference>
<feature type="domain" description="ABC transporter" evidence="8">
    <location>
        <begin position="321"/>
        <end position="557"/>
    </location>
</feature>
<evidence type="ECO:0000313" key="10">
    <source>
        <dbReference type="EMBL" id="MBA5762554.1"/>
    </source>
</evidence>
<dbReference type="RefSeq" id="WP_182108585.1">
    <property type="nucleotide sequence ID" value="NZ_JACFYF010000004.1"/>
</dbReference>
<dbReference type="PANTHER" id="PTHR43394">
    <property type="entry name" value="ATP-DEPENDENT PERMEASE MDL1, MITOCHONDRIAL"/>
    <property type="match status" value="1"/>
</dbReference>
<dbReference type="InterPro" id="IPR027417">
    <property type="entry name" value="P-loop_NTPase"/>
</dbReference>
<dbReference type="Pfam" id="PF00005">
    <property type="entry name" value="ABC_tran"/>
    <property type="match status" value="1"/>
</dbReference>
<dbReference type="GO" id="GO:0005886">
    <property type="term" value="C:plasma membrane"/>
    <property type="evidence" value="ECO:0007669"/>
    <property type="project" value="UniProtKB-SubCell"/>
</dbReference>
<sequence>MDINKNHWNEITPFNKQIISTLIFSGFFLNILVLAVPIYSLQVFDRVLTSRSLDTLLLISAIVFFLLLTQSTLDVLKNRYLYKKSTKLDALLSSHLFVTNITSANKPTLQDVKEIKSFMVSPAFSLPFDIIWTPIFLLVMFILHPIVGLLGLSAILLVGGLALFIHKAKAKQLSESQLMNSACKNASEQAAYQVESIKAQHLETGLRTQFQHLTAERVWHDLQLGVTTSTLTSTAKCLRLTLQMAIMGIGAWLVIGNNMTAGGIIAGSILMSRALQPLEQLPSTLQGWHSAVAANQRLTRYFNDLPTEKNSTDFSDIKGCLHLDSVSWYPPKAKLPLLKNLRFKLEAGNRVMVMGASSSGKTVLCKLLVNLYQPSSGSVKIDDAQLSQWNPNQLKAVLGYVPQHVEFITGTIKQNIAHFDPNLTDAEVIAAATSIGIHQDIVKLPEGYNTVIGNNILPLSAGLAKGIAIARALYFRPHILVMDEADANLDSNNLAAFKHLLDQLKQNNVAVVMVSHNKDLISNVDWVVQLENGEITSAYKSDQAAKVHNLQPVASNG</sequence>